<dbReference type="Pfam" id="PF07574">
    <property type="entry name" value="SMC_Nse1"/>
    <property type="match status" value="1"/>
</dbReference>
<evidence type="ECO:0000256" key="1">
    <source>
        <dbReference type="ARBA" id="ARBA00000900"/>
    </source>
</evidence>
<protein>
    <recommendedName>
        <fullName evidence="13">Non-structural maintenance of chromosomes element 1 homolog</fullName>
        <ecNumber evidence="13">2.3.2.27</ecNumber>
    </recommendedName>
</protein>
<dbReference type="EC" id="2.3.2.27" evidence="13"/>
<comment type="caution">
    <text evidence="15">The sequence shown here is derived from an EMBL/GenBank/DDBJ whole genome shotgun (WGS) entry which is preliminary data.</text>
</comment>
<dbReference type="Proteomes" id="UP001153365">
    <property type="component" value="Unassembled WGS sequence"/>
</dbReference>
<keyword evidence="12 13" id="KW-0539">Nucleus</keyword>
<comment type="similarity">
    <text evidence="3 13">Belongs to the NSE1 family.</text>
</comment>
<dbReference type="GO" id="GO:0005634">
    <property type="term" value="C:nucleus"/>
    <property type="evidence" value="ECO:0007669"/>
    <property type="project" value="UniProtKB-SubCell"/>
</dbReference>
<evidence type="ECO:0000256" key="13">
    <source>
        <dbReference type="RuleBase" id="RU368018"/>
    </source>
</evidence>
<gene>
    <name evidence="15" type="ORF">PPACK8108_LOCUS3545</name>
</gene>
<dbReference type="Gene3D" id="1.10.10.10">
    <property type="entry name" value="Winged helix-like DNA-binding domain superfamily/Winged helix DNA-binding domain"/>
    <property type="match status" value="1"/>
</dbReference>
<dbReference type="Pfam" id="PF08746">
    <property type="entry name" value="zf-RING-like"/>
    <property type="match status" value="1"/>
</dbReference>
<dbReference type="EMBL" id="CALTRL010000634">
    <property type="protein sequence ID" value="CAH7668986.1"/>
    <property type="molecule type" value="Genomic_DNA"/>
</dbReference>
<comment type="subunit">
    <text evidence="13">Component of the Smc5-Smc6 complex.</text>
</comment>
<comment type="subcellular location">
    <subcellularLocation>
        <location evidence="2 13">Nucleus</location>
    </subcellularLocation>
</comment>
<keyword evidence="16" id="KW-1185">Reference proteome</keyword>
<name>A0AAV0AK61_PHAPC</name>
<keyword evidence="7 13" id="KW-0863">Zinc-finger</keyword>
<evidence type="ECO:0000256" key="2">
    <source>
        <dbReference type="ARBA" id="ARBA00004123"/>
    </source>
</evidence>
<keyword evidence="10 13" id="KW-0233">DNA recombination</keyword>
<dbReference type="GO" id="GO:0008270">
    <property type="term" value="F:zinc ion binding"/>
    <property type="evidence" value="ECO:0007669"/>
    <property type="project" value="UniProtKB-KW"/>
</dbReference>
<dbReference type="PANTHER" id="PTHR20973">
    <property type="entry name" value="NON-SMC ELEMENT 1-RELATED"/>
    <property type="match status" value="1"/>
</dbReference>
<proteinExistence type="inferred from homology"/>
<keyword evidence="5 13" id="KW-0479">Metal-binding</keyword>
<keyword evidence="8 13" id="KW-0833">Ubl conjugation pathway</keyword>
<comment type="catalytic activity">
    <reaction evidence="1 13">
        <text>S-ubiquitinyl-[E2 ubiquitin-conjugating enzyme]-L-cysteine + [acceptor protein]-L-lysine = [E2 ubiquitin-conjugating enzyme]-L-cysteine + N(6)-ubiquitinyl-[acceptor protein]-L-lysine.</text>
        <dbReference type="EC" id="2.3.2.27"/>
    </reaction>
</comment>
<evidence type="ECO:0000259" key="14">
    <source>
        <dbReference type="Pfam" id="PF08746"/>
    </source>
</evidence>
<evidence type="ECO:0000313" key="15">
    <source>
        <dbReference type="EMBL" id="CAH7668986.1"/>
    </source>
</evidence>
<feature type="domain" description="Non-structural maintenance of chromosomes element 1 RING C4HC3-type" evidence="14">
    <location>
        <begin position="197"/>
        <end position="237"/>
    </location>
</feature>
<evidence type="ECO:0000256" key="3">
    <source>
        <dbReference type="ARBA" id="ARBA00010258"/>
    </source>
</evidence>
<evidence type="ECO:0000256" key="8">
    <source>
        <dbReference type="ARBA" id="ARBA00022786"/>
    </source>
</evidence>
<evidence type="ECO:0000256" key="11">
    <source>
        <dbReference type="ARBA" id="ARBA00023204"/>
    </source>
</evidence>
<evidence type="ECO:0000256" key="12">
    <source>
        <dbReference type="ARBA" id="ARBA00023242"/>
    </source>
</evidence>
<evidence type="ECO:0000256" key="6">
    <source>
        <dbReference type="ARBA" id="ARBA00022763"/>
    </source>
</evidence>
<organism evidence="15 16">
    <name type="scientific">Phakopsora pachyrhizi</name>
    <name type="common">Asian soybean rust disease fungus</name>
    <dbReference type="NCBI Taxonomy" id="170000"/>
    <lineage>
        <taxon>Eukaryota</taxon>
        <taxon>Fungi</taxon>
        <taxon>Dikarya</taxon>
        <taxon>Basidiomycota</taxon>
        <taxon>Pucciniomycotina</taxon>
        <taxon>Pucciniomycetes</taxon>
        <taxon>Pucciniales</taxon>
        <taxon>Phakopsoraceae</taxon>
        <taxon>Phakopsora</taxon>
    </lineage>
</organism>
<evidence type="ECO:0000256" key="7">
    <source>
        <dbReference type="ARBA" id="ARBA00022771"/>
    </source>
</evidence>
<dbReference type="InterPro" id="IPR036388">
    <property type="entry name" value="WH-like_DNA-bd_sf"/>
</dbReference>
<reference evidence="15" key="1">
    <citation type="submission" date="2022-06" db="EMBL/GenBank/DDBJ databases">
        <authorList>
            <consortium name="SYNGENTA / RWTH Aachen University"/>
        </authorList>
    </citation>
    <scope>NUCLEOTIDE SEQUENCE</scope>
</reference>
<evidence type="ECO:0000256" key="4">
    <source>
        <dbReference type="ARBA" id="ARBA00022679"/>
    </source>
</evidence>
<accession>A0AAV0AK61</accession>
<keyword evidence="6 13" id="KW-0227">DNA damage</keyword>
<dbReference type="GO" id="GO:0000724">
    <property type="term" value="P:double-strand break repair via homologous recombination"/>
    <property type="evidence" value="ECO:0007669"/>
    <property type="project" value="TreeGrafter"/>
</dbReference>
<comment type="function">
    <text evidence="13">Acts in a DNA repair pathway for removal of UV-induced DNA damage that is distinct from classical nucleotide excision repair and in repair of ionizing radiation damage. Functions in homologous recombination repair of DNA double strand breaks and in recovery of stalled replication forks.</text>
</comment>
<keyword evidence="4 13" id="KW-0808">Transferase</keyword>
<keyword evidence="11 13" id="KW-0234">DNA repair</keyword>
<sequence length="249" mass="28455">MLLRRAAPVKSWLAIWKNLATTLGFRVSEEEFEPFWRQINEHIENFGFKIARVEDQGVGPISNRSQQLENSESSAIDVRTPGKMWMALVNTRSDEMSKLGTELSMIEISLFKKLVDRIILAPNYRFCISTHDAIRLSSKLDPPMRKSDSQYLLAVLVKKGWLSLSPTGFYTLSVRCQLELSSYLTENFNDEDQPPSCVYCKDIVMRGYKCEGSGCSMALHVICENKQARRGGTCTSCKTLFICEKHYNW</sequence>
<dbReference type="InterPro" id="IPR011513">
    <property type="entry name" value="Nse1"/>
</dbReference>
<dbReference type="PANTHER" id="PTHR20973:SF0">
    <property type="entry name" value="NON-STRUCTURAL MAINTENANCE OF CHROMOSOMES ELEMENT 1 HOMOLOG"/>
    <property type="match status" value="1"/>
</dbReference>
<dbReference type="InterPro" id="IPR014857">
    <property type="entry name" value="Nse1_RING_C4HC3-type"/>
</dbReference>
<evidence type="ECO:0000256" key="10">
    <source>
        <dbReference type="ARBA" id="ARBA00023172"/>
    </source>
</evidence>
<evidence type="ECO:0000256" key="5">
    <source>
        <dbReference type="ARBA" id="ARBA00022723"/>
    </source>
</evidence>
<keyword evidence="9 13" id="KW-0862">Zinc</keyword>
<evidence type="ECO:0000313" key="16">
    <source>
        <dbReference type="Proteomes" id="UP001153365"/>
    </source>
</evidence>
<dbReference type="GO" id="GO:0061630">
    <property type="term" value="F:ubiquitin protein ligase activity"/>
    <property type="evidence" value="ECO:0007669"/>
    <property type="project" value="UniProtKB-EC"/>
</dbReference>
<dbReference type="GO" id="GO:0030915">
    <property type="term" value="C:Smc5-Smc6 complex"/>
    <property type="evidence" value="ECO:0007669"/>
    <property type="project" value="UniProtKB-UniRule"/>
</dbReference>
<evidence type="ECO:0000256" key="9">
    <source>
        <dbReference type="ARBA" id="ARBA00022833"/>
    </source>
</evidence>
<dbReference type="AlphaFoldDB" id="A0AAV0AK61"/>